<dbReference type="InterPro" id="IPR052592">
    <property type="entry name" value="LRR-RLK"/>
</dbReference>
<keyword evidence="2" id="KW-1185">Reference proteome</keyword>
<comment type="caution">
    <text evidence="1">The sequence shown here is derived from an EMBL/GenBank/DDBJ whole genome shotgun (WGS) entry which is preliminary data.</text>
</comment>
<organism evidence="1 2">
    <name type="scientific">Symbiodinium pilosum</name>
    <name type="common">Dinoflagellate</name>
    <dbReference type="NCBI Taxonomy" id="2952"/>
    <lineage>
        <taxon>Eukaryota</taxon>
        <taxon>Sar</taxon>
        <taxon>Alveolata</taxon>
        <taxon>Dinophyceae</taxon>
        <taxon>Suessiales</taxon>
        <taxon>Symbiodiniaceae</taxon>
        <taxon>Symbiodinium</taxon>
    </lineage>
</organism>
<dbReference type="InterPro" id="IPR032675">
    <property type="entry name" value="LRR_dom_sf"/>
</dbReference>
<evidence type="ECO:0000313" key="1">
    <source>
        <dbReference type="EMBL" id="CAE7662837.1"/>
    </source>
</evidence>
<dbReference type="EMBL" id="CAJNIZ010043552">
    <property type="protein sequence ID" value="CAE7662837.1"/>
    <property type="molecule type" value="Genomic_DNA"/>
</dbReference>
<gene>
    <name evidence="1" type="primary">MIK1</name>
    <name evidence="1" type="ORF">SPIL2461_LOCUS18047</name>
</gene>
<evidence type="ECO:0000313" key="2">
    <source>
        <dbReference type="Proteomes" id="UP000649617"/>
    </source>
</evidence>
<name>A0A812W1P8_SYMPI</name>
<sequence length="575" mass="64330">MLADRFTGVVLGAAQVPSAGSSRGDCQPPVEPKVREVKVALRAGGLDAKYLDEEFDRLKSKSSIRPSLPEDLAQGGYTEFMQETLAAWRDFMDFKPERDDRFEEGDRKSRGKITWKKRLRQLATIVQHGLQKEEIMSMYAGYELYPAMAGTYWLRKIDSESLKLRSEEQALLATILEIAGPTRLSRAIRRCQPQQACACHFVACAPTSSGEGQLLALELSSKRFKWVQGQALPPTAAAGVKHLALMGAGAFKNPNFWLQAIPAIRVLQLSVPNSMQVIGNISTLLKGWKDELLSLTVHWDSDENHDHPAEAPPPLLESICSLKKLRRLELNGHIRRLPGCLGELPLVELDVRGLQFRDDSALPSALSSLGRTLVNFIAYSQGLDRSCNHLPPWNKTSPDFLTRCRARPSWDKAEPIDSTNEDAWAWQCPWEGWVGRLDNPSAPWWSWHKIERFWVDANFLYGPFPDGLAESWPSLRSLDLQLNELSGPLPGKALSKLENLTALRVHRNNFSGNVPAEIFEAPSLRYTNFEGNSELTGCIPVRTDEESWLQLDLPIQGTQITGLCSGNSEQERAEL</sequence>
<accession>A0A812W1P8</accession>
<dbReference type="AlphaFoldDB" id="A0A812W1P8"/>
<proteinExistence type="predicted"/>
<dbReference type="PANTHER" id="PTHR48054">
    <property type="entry name" value="RECEPTOR KINASE-LIKE PROTEIN XA21"/>
    <property type="match status" value="1"/>
</dbReference>
<dbReference type="OrthoDB" id="440658at2759"/>
<reference evidence="1" key="1">
    <citation type="submission" date="2021-02" db="EMBL/GenBank/DDBJ databases">
        <authorList>
            <person name="Dougan E. K."/>
            <person name="Rhodes N."/>
            <person name="Thang M."/>
            <person name="Chan C."/>
        </authorList>
    </citation>
    <scope>NUCLEOTIDE SEQUENCE</scope>
</reference>
<dbReference type="PANTHER" id="PTHR48054:SF82">
    <property type="entry name" value="LRR RECEPTOR-LIKE SERINE_THREONINE-PROTEIN KINASE FLS2"/>
    <property type="match status" value="1"/>
</dbReference>
<dbReference type="SUPFAM" id="SSF52058">
    <property type="entry name" value="L domain-like"/>
    <property type="match status" value="1"/>
</dbReference>
<protein>
    <submittedName>
        <fullName evidence="1">MIK1 protein</fullName>
    </submittedName>
</protein>
<dbReference type="Proteomes" id="UP000649617">
    <property type="component" value="Unassembled WGS sequence"/>
</dbReference>
<dbReference type="Gene3D" id="3.80.10.10">
    <property type="entry name" value="Ribonuclease Inhibitor"/>
    <property type="match status" value="1"/>
</dbReference>